<evidence type="ECO:0000256" key="3">
    <source>
        <dbReference type="SAM" id="MobiDB-lite"/>
    </source>
</evidence>
<feature type="compositionally biased region" description="Acidic residues" evidence="3">
    <location>
        <begin position="25"/>
        <end position="67"/>
    </location>
</feature>
<dbReference type="RefSeq" id="WP_252660816.1">
    <property type="nucleotide sequence ID" value="NZ_CP098611.1"/>
</dbReference>
<protein>
    <submittedName>
        <fullName evidence="4">Choice-of-anchor K domain-containing protein</fullName>
    </submittedName>
</protein>
<feature type="region of interest" description="Disordered" evidence="3">
    <location>
        <begin position="231"/>
        <end position="271"/>
    </location>
</feature>
<accession>A0ABY5AKJ7</accession>
<dbReference type="PRINTS" id="PR00313">
    <property type="entry name" value="CABNDNGRPT"/>
</dbReference>
<gene>
    <name evidence="4" type="ORF">NEA10_12665</name>
</gene>
<dbReference type="InterPro" id="IPR001343">
    <property type="entry name" value="Hemolysn_Ca-bd"/>
</dbReference>
<reference evidence="4" key="1">
    <citation type="submission" date="2022-06" db="EMBL/GenBank/DDBJ databases">
        <title>Genome sequence of Phormidium yuhuli AB48 isolated from an industrial photobioreactor environment.</title>
        <authorList>
            <person name="Qiu Y."/>
            <person name="Noonan A.J.C."/>
            <person name="Dofher K."/>
            <person name="Koch M."/>
            <person name="Kieft B."/>
            <person name="Lin X."/>
            <person name="Ziels R.M."/>
            <person name="Hallam S.J."/>
        </authorList>
    </citation>
    <scope>NUCLEOTIDE SEQUENCE</scope>
    <source>
        <strain evidence="4">AB48</strain>
    </source>
</reference>
<dbReference type="InterPro" id="IPR050557">
    <property type="entry name" value="RTX_toxin/Mannuronan_C5-epim"/>
</dbReference>
<dbReference type="InterPro" id="IPR011049">
    <property type="entry name" value="Serralysin-like_metalloprot_C"/>
</dbReference>
<dbReference type="Proteomes" id="UP001056708">
    <property type="component" value="Chromosome"/>
</dbReference>
<feature type="region of interest" description="Disordered" evidence="3">
    <location>
        <begin position="1"/>
        <end position="95"/>
    </location>
</feature>
<comment type="subcellular location">
    <subcellularLocation>
        <location evidence="1">Secreted</location>
    </subcellularLocation>
</comment>
<feature type="compositionally biased region" description="Acidic residues" evidence="3">
    <location>
        <begin position="1"/>
        <end position="17"/>
    </location>
</feature>
<evidence type="ECO:0000256" key="2">
    <source>
        <dbReference type="ARBA" id="ARBA00022525"/>
    </source>
</evidence>
<dbReference type="PANTHER" id="PTHR38340:SF1">
    <property type="entry name" value="S-LAYER PROTEIN"/>
    <property type="match status" value="1"/>
</dbReference>
<evidence type="ECO:0000256" key="1">
    <source>
        <dbReference type="ARBA" id="ARBA00004613"/>
    </source>
</evidence>
<sequence>MDEEMMNDAETTVDETEAQVTTTSVDEDDEELINGDENGDDLDENGDDAADDEADENGDDDADDAADDVINGEVNGNDDVDDGVEGGMNGDDLTGDSSATFTITNFTGPAGTATAEITLTQTSEGIEVSVVSEDTGGGTSARKGLRGIFFNISDNSLLSGLSISGDNVSNPRFNAGGVNNVGGGSSISPRAFDAGVFVGGGESATFLISHESESLSLDLFAGENFGVTTQSRKLAGSAPSDLGSGSDVGDDDDMDDDLVGDGNGDDDMVGDDGGDVVPDCECENENVLIGTSSGSFSEPVEDTPGAVVNITSENGGTNNRFLWGVPAEGSIDNLVQFDGVDFGTEVGRQFKLGQLFYQNGSTFNNFDGDFGFSLDVDIKGVDELDSFDFLFNILNTPNVTGDPVKDGDRLRFSTGGLTPQSFAFNGSTYTVALDGFSTDGGETITSGFDAPEQSFEIANLYGSIVELDDVTAEAFDPMPTEDAEAILDAGGVLIGGDETGEGAVAGSVILKSQTRLSVVWGITTSASIKFQSSSFFQITQITGVTELSLLNIGNQAVLGSDGDDAIVGTVDNDIIAGANGADTLSGEDGNNLLAGGDDDDFVMGGDGDDVLAGNAGNDTIMGGGGNNVLYGGQGDDLLIGGDGDDVLSGDMGSDTLIGGGGTNQFILRAETTVELTGAEAADFIMDFKPGDGIGIAGSTISSIELEVQDVNGDGVSDVVIRLESGAYLGVVMGTSNTQEVEEAMYEVPDADYILGTSA</sequence>
<evidence type="ECO:0000313" key="4">
    <source>
        <dbReference type="EMBL" id="USR89729.1"/>
    </source>
</evidence>
<name>A0ABY5AKJ7_9CYAN</name>
<dbReference type="Pfam" id="PF00353">
    <property type="entry name" value="HemolysinCabind"/>
    <property type="match status" value="3"/>
</dbReference>
<organism evidence="4 5">
    <name type="scientific">Phormidium yuhuli AB48</name>
    <dbReference type="NCBI Taxonomy" id="2940671"/>
    <lineage>
        <taxon>Bacteria</taxon>
        <taxon>Bacillati</taxon>
        <taxon>Cyanobacteriota</taxon>
        <taxon>Cyanophyceae</taxon>
        <taxon>Oscillatoriophycideae</taxon>
        <taxon>Oscillatoriales</taxon>
        <taxon>Oscillatoriaceae</taxon>
        <taxon>Phormidium</taxon>
        <taxon>Phormidium yuhuli</taxon>
    </lineage>
</organism>
<proteinExistence type="predicted"/>
<keyword evidence="5" id="KW-1185">Reference proteome</keyword>
<feature type="compositionally biased region" description="Acidic residues" evidence="3">
    <location>
        <begin position="248"/>
        <end position="271"/>
    </location>
</feature>
<dbReference type="Gene3D" id="2.150.10.10">
    <property type="entry name" value="Serralysin-like metalloprotease, C-terminal"/>
    <property type="match status" value="2"/>
</dbReference>
<dbReference type="InterPro" id="IPR047995">
    <property type="entry name" value="Choice_anch_K"/>
</dbReference>
<dbReference type="SUPFAM" id="SSF51120">
    <property type="entry name" value="beta-Roll"/>
    <property type="match status" value="2"/>
</dbReference>
<evidence type="ECO:0000313" key="5">
    <source>
        <dbReference type="Proteomes" id="UP001056708"/>
    </source>
</evidence>
<dbReference type="EMBL" id="CP098611">
    <property type="protein sequence ID" value="USR89729.1"/>
    <property type="molecule type" value="Genomic_DNA"/>
</dbReference>
<keyword evidence="2" id="KW-0964">Secreted</keyword>
<dbReference type="PANTHER" id="PTHR38340">
    <property type="entry name" value="S-LAYER PROTEIN"/>
    <property type="match status" value="1"/>
</dbReference>
<dbReference type="NCBIfam" id="NF038131">
    <property type="entry name" value="choice_anch_K"/>
    <property type="match status" value="1"/>
</dbReference>